<dbReference type="EMBL" id="MBFS01000256">
    <property type="protein sequence ID" value="PVV03262.1"/>
    <property type="molecule type" value="Genomic_DNA"/>
</dbReference>
<name>A0A2T9ZF85_9FUNG</name>
<evidence type="ECO:0000313" key="2">
    <source>
        <dbReference type="Proteomes" id="UP000245609"/>
    </source>
</evidence>
<keyword evidence="2" id="KW-1185">Reference proteome</keyword>
<gene>
    <name evidence="1" type="ORF">BB560_002278</name>
</gene>
<sequence>MNSGSEVLSSNNPLQISLSSTIPFRSEDLDTPTRIVSKPSNPKQKEMPPTFLQLEDPVFREFILSTRTLFKEDAIIFEQYSIINDLEDINPYANLPYYIQLCATRYSQALSQLLDSLVENQTDSTNSYEDQLMIIKSMYIIWSFLEFNNSNDFLKPGTISTQLEYAVKFSAWYRSNFSELNSNLDLDALENHLLTGNLEQAVHILNSLDATHDHVIKNILDGLVFMLTHHPIYDPYNVDIISRYRENANVFISNMPPLSEQYQWLYDIARIICGDEHFIASKY</sequence>
<dbReference type="OrthoDB" id="17644at2759"/>
<dbReference type="Proteomes" id="UP000245609">
    <property type="component" value="Unassembled WGS sequence"/>
</dbReference>
<organism evidence="1 2">
    <name type="scientific">Smittium megazygosporum</name>
    <dbReference type="NCBI Taxonomy" id="133381"/>
    <lineage>
        <taxon>Eukaryota</taxon>
        <taxon>Fungi</taxon>
        <taxon>Fungi incertae sedis</taxon>
        <taxon>Zoopagomycota</taxon>
        <taxon>Kickxellomycotina</taxon>
        <taxon>Harpellomycetes</taxon>
        <taxon>Harpellales</taxon>
        <taxon>Legeriomycetaceae</taxon>
        <taxon>Smittium</taxon>
    </lineage>
</organism>
<evidence type="ECO:0000313" key="1">
    <source>
        <dbReference type="EMBL" id="PVV03262.1"/>
    </source>
</evidence>
<accession>A0A2T9ZF85</accession>
<protein>
    <recommendedName>
        <fullName evidence="3">Nuclear pore complex protein Nup85</fullName>
    </recommendedName>
</protein>
<dbReference type="STRING" id="133381.A0A2T9ZF85"/>
<evidence type="ECO:0008006" key="3">
    <source>
        <dbReference type="Google" id="ProtNLM"/>
    </source>
</evidence>
<dbReference type="AlphaFoldDB" id="A0A2T9ZF85"/>
<comment type="caution">
    <text evidence="1">The sequence shown here is derived from an EMBL/GenBank/DDBJ whole genome shotgun (WGS) entry which is preliminary data.</text>
</comment>
<reference evidence="1 2" key="1">
    <citation type="journal article" date="2018" name="MBio">
        <title>Comparative Genomics Reveals the Core Gene Toolbox for the Fungus-Insect Symbiosis.</title>
        <authorList>
            <person name="Wang Y."/>
            <person name="Stata M."/>
            <person name="Wang W."/>
            <person name="Stajich J.E."/>
            <person name="White M.M."/>
            <person name="Moncalvo J.M."/>
        </authorList>
    </citation>
    <scope>NUCLEOTIDE SEQUENCE [LARGE SCALE GENOMIC DNA]</scope>
    <source>
        <strain evidence="1 2">SC-DP-2</strain>
    </source>
</reference>
<proteinExistence type="predicted"/>